<dbReference type="EMBL" id="BAABJE010000017">
    <property type="protein sequence ID" value="GAA4802502.1"/>
    <property type="molecule type" value="Genomic_DNA"/>
</dbReference>
<feature type="transmembrane region" description="Helical" evidence="1">
    <location>
        <begin position="197"/>
        <end position="217"/>
    </location>
</feature>
<dbReference type="Proteomes" id="UP001499959">
    <property type="component" value="Unassembled WGS sequence"/>
</dbReference>
<feature type="transmembrane region" description="Helical" evidence="1">
    <location>
        <begin position="130"/>
        <end position="147"/>
    </location>
</feature>
<comment type="caution">
    <text evidence="2">The sequence shown here is derived from an EMBL/GenBank/DDBJ whole genome shotgun (WGS) entry which is preliminary data.</text>
</comment>
<protein>
    <recommendedName>
        <fullName evidence="4">DUF2306 domain-containing protein</fullName>
    </recommendedName>
</protein>
<proteinExistence type="predicted"/>
<keyword evidence="1" id="KW-0472">Membrane</keyword>
<dbReference type="RefSeq" id="WP_345304308.1">
    <property type="nucleotide sequence ID" value="NZ_BAABJE010000017.1"/>
</dbReference>
<feature type="transmembrane region" description="Helical" evidence="1">
    <location>
        <begin position="103"/>
        <end position="124"/>
    </location>
</feature>
<feature type="transmembrane region" description="Helical" evidence="1">
    <location>
        <begin position="168"/>
        <end position="191"/>
    </location>
</feature>
<reference evidence="3" key="1">
    <citation type="journal article" date="2019" name="Int. J. Syst. Evol. Microbiol.">
        <title>The Global Catalogue of Microorganisms (GCM) 10K type strain sequencing project: providing services to taxonomists for standard genome sequencing and annotation.</title>
        <authorList>
            <consortium name="The Broad Institute Genomics Platform"/>
            <consortium name="The Broad Institute Genome Sequencing Center for Infectious Disease"/>
            <person name="Wu L."/>
            <person name="Ma J."/>
        </authorList>
    </citation>
    <scope>NUCLEOTIDE SEQUENCE [LARGE SCALE GENOMIC DNA]</scope>
    <source>
        <strain evidence="3">JCM 18204</strain>
    </source>
</reference>
<evidence type="ECO:0000313" key="3">
    <source>
        <dbReference type="Proteomes" id="UP001499959"/>
    </source>
</evidence>
<sequence length="235" mass="25721">METAYQSLLLVHGLCGLVALITFWVAAFAKKGSPLHLRVGRTYLLSMIGIVLTALPMAAIIAGKGKPGIATFLVYLVVITASGMWLGWRAVKRKRDQPAFRDRAYVVVAALNLLASAIVFAIGLQMSQPLLMGFSAVGTITGVQMLMRRARPMDTPRWWLQEHFSAMIGCGVATHIAFLAIGLDRIIRAVGIDPPSWYHLIAWFLPLSLSFVVAAWLKRKYMPKSNGGAAVMQRA</sequence>
<feature type="transmembrane region" description="Helical" evidence="1">
    <location>
        <begin position="69"/>
        <end position="91"/>
    </location>
</feature>
<evidence type="ECO:0000256" key="1">
    <source>
        <dbReference type="SAM" id="Phobius"/>
    </source>
</evidence>
<feature type="transmembrane region" description="Helical" evidence="1">
    <location>
        <begin position="6"/>
        <end position="29"/>
    </location>
</feature>
<keyword evidence="3" id="KW-1185">Reference proteome</keyword>
<evidence type="ECO:0000313" key="2">
    <source>
        <dbReference type="EMBL" id="GAA4802502.1"/>
    </source>
</evidence>
<keyword evidence="1" id="KW-0812">Transmembrane</keyword>
<accession>A0ABP9C102</accession>
<keyword evidence="1" id="KW-1133">Transmembrane helix</keyword>
<organism evidence="2 3">
    <name type="scientific">Lysobacter hankyongensis</name>
    <dbReference type="NCBI Taxonomy" id="1176535"/>
    <lineage>
        <taxon>Bacteria</taxon>
        <taxon>Pseudomonadati</taxon>
        <taxon>Pseudomonadota</taxon>
        <taxon>Gammaproteobacteria</taxon>
        <taxon>Lysobacterales</taxon>
        <taxon>Lysobacteraceae</taxon>
        <taxon>Lysobacter</taxon>
    </lineage>
</organism>
<name>A0ABP9C102_9GAMM</name>
<evidence type="ECO:0008006" key="4">
    <source>
        <dbReference type="Google" id="ProtNLM"/>
    </source>
</evidence>
<feature type="transmembrane region" description="Helical" evidence="1">
    <location>
        <begin position="41"/>
        <end position="63"/>
    </location>
</feature>
<gene>
    <name evidence="2" type="ORF">GCM10023307_31510</name>
</gene>